<feature type="transmembrane region" description="Helical" evidence="8">
    <location>
        <begin position="321"/>
        <end position="342"/>
    </location>
</feature>
<feature type="transmembrane region" description="Helical" evidence="8">
    <location>
        <begin position="132"/>
        <end position="153"/>
    </location>
</feature>
<evidence type="ECO:0000256" key="7">
    <source>
        <dbReference type="ARBA" id="ARBA00023136"/>
    </source>
</evidence>
<dbReference type="InterPro" id="IPR037294">
    <property type="entry name" value="ABC_BtuC-like"/>
</dbReference>
<evidence type="ECO:0000313" key="9">
    <source>
        <dbReference type="EMBL" id="MFC5528768.1"/>
    </source>
</evidence>
<dbReference type="Pfam" id="PF01032">
    <property type="entry name" value="FecCD"/>
    <property type="match status" value="1"/>
</dbReference>
<dbReference type="CDD" id="cd06550">
    <property type="entry name" value="TM_ABC_iron-siderophores_like"/>
    <property type="match status" value="1"/>
</dbReference>
<reference evidence="10" key="1">
    <citation type="journal article" date="2019" name="Int. J. Syst. Evol. Microbiol.">
        <title>The Global Catalogue of Microorganisms (GCM) 10K type strain sequencing project: providing services to taxonomists for standard genome sequencing and annotation.</title>
        <authorList>
            <consortium name="The Broad Institute Genomics Platform"/>
            <consortium name="The Broad Institute Genome Sequencing Center for Infectious Disease"/>
            <person name="Wu L."/>
            <person name="Ma J."/>
        </authorList>
    </citation>
    <scope>NUCLEOTIDE SEQUENCE [LARGE SCALE GENOMIC DNA]</scope>
    <source>
        <strain evidence="10">CGMCC 1.18578</strain>
    </source>
</reference>
<accession>A0ABW0QVH3</accession>
<evidence type="ECO:0000313" key="10">
    <source>
        <dbReference type="Proteomes" id="UP001596108"/>
    </source>
</evidence>
<dbReference type="EMBL" id="JBHSNC010000012">
    <property type="protein sequence ID" value="MFC5528768.1"/>
    <property type="molecule type" value="Genomic_DNA"/>
</dbReference>
<gene>
    <name evidence="9" type="ORF">ACFPQ4_04770</name>
</gene>
<dbReference type="SUPFAM" id="SSF81345">
    <property type="entry name" value="ABC transporter involved in vitamin B12 uptake, BtuC"/>
    <property type="match status" value="1"/>
</dbReference>
<keyword evidence="5 8" id="KW-0812">Transmembrane</keyword>
<dbReference type="InterPro" id="IPR000522">
    <property type="entry name" value="ABC_transptr_permease_BtuC"/>
</dbReference>
<comment type="similarity">
    <text evidence="2">Belongs to the binding-protein-dependent transport system permease family. FecCD subfamily.</text>
</comment>
<dbReference type="Proteomes" id="UP001596108">
    <property type="component" value="Unassembled WGS sequence"/>
</dbReference>
<feature type="transmembrane region" description="Helical" evidence="8">
    <location>
        <begin position="209"/>
        <end position="228"/>
    </location>
</feature>
<keyword evidence="7 8" id="KW-0472">Membrane</keyword>
<dbReference type="RefSeq" id="WP_378110628.1">
    <property type="nucleotide sequence ID" value="NZ_JBHSNC010000012.1"/>
</dbReference>
<evidence type="ECO:0000256" key="3">
    <source>
        <dbReference type="ARBA" id="ARBA00022448"/>
    </source>
</evidence>
<evidence type="ECO:0000256" key="5">
    <source>
        <dbReference type="ARBA" id="ARBA00022692"/>
    </source>
</evidence>
<dbReference type="PANTHER" id="PTHR30472:SF24">
    <property type="entry name" value="FERRIC ENTEROBACTIN TRANSPORT SYSTEM PERMEASE PROTEIN FEPG"/>
    <property type="match status" value="1"/>
</dbReference>
<sequence length="347" mass="36764">MMKNYSIIRFKKVPVSFFLHKRTVAVTIALAVASIAAFLLSTTLGDMRIHPLDVIQAMFGNGTEEHVIVVQSLRLPRIVAAFLVGAALAVAGAILQGIIRNPLASPDIIGITSGASVAAVAFISYLSGKVSIVWLPVAAMAGAAITSIVIYLLAWKRGVTAIRLVLIGIGINFLLASLTKVMLVMNPNFTSGQIYVWLTGTVYGTDWSIVWMLVPWVSVFIPLAFVFARNVNVLQLGDDIAAGAGSAIQRQRFILLMISVALAGAAVSVGGAISFVGLIAPHMTRKLVGPSFGGVLPVSALIGGLMVVVADTVARTAFLPYDIPVGVFTAGIGAPFFIYLLYRNRNR</sequence>
<feature type="transmembrane region" description="Helical" evidence="8">
    <location>
        <begin position="165"/>
        <end position="189"/>
    </location>
</feature>
<organism evidence="9 10">
    <name type="scientific">Cohnella yongneupensis</name>
    <dbReference type="NCBI Taxonomy" id="425006"/>
    <lineage>
        <taxon>Bacteria</taxon>
        <taxon>Bacillati</taxon>
        <taxon>Bacillota</taxon>
        <taxon>Bacilli</taxon>
        <taxon>Bacillales</taxon>
        <taxon>Paenibacillaceae</taxon>
        <taxon>Cohnella</taxon>
    </lineage>
</organism>
<feature type="transmembrane region" description="Helical" evidence="8">
    <location>
        <begin position="108"/>
        <end position="126"/>
    </location>
</feature>
<comment type="caution">
    <text evidence="9">The sequence shown here is derived from an EMBL/GenBank/DDBJ whole genome shotgun (WGS) entry which is preliminary data.</text>
</comment>
<keyword evidence="6 8" id="KW-1133">Transmembrane helix</keyword>
<dbReference type="PANTHER" id="PTHR30472">
    <property type="entry name" value="FERRIC ENTEROBACTIN TRANSPORT SYSTEM PERMEASE PROTEIN"/>
    <property type="match status" value="1"/>
</dbReference>
<feature type="transmembrane region" description="Helical" evidence="8">
    <location>
        <begin position="253"/>
        <end position="280"/>
    </location>
</feature>
<evidence type="ECO:0000256" key="4">
    <source>
        <dbReference type="ARBA" id="ARBA00022475"/>
    </source>
</evidence>
<name>A0ABW0QVH3_9BACL</name>
<keyword evidence="4" id="KW-1003">Cell membrane</keyword>
<evidence type="ECO:0000256" key="8">
    <source>
        <dbReference type="SAM" id="Phobius"/>
    </source>
</evidence>
<evidence type="ECO:0000256" key="2">
    <source>
        <dbReference type="ARBA" id="ARBA00007935"/>
    </source>
</evidence>
<comment type="subcellular location">
    <subcellularLocation>
        <location evidence="1">Cell membrane</location>
        <topology evidence="1">Multi-pass membrane protein</topology>
    </subcellularLocation>
</comment>
<keyword evidence="10" id="KW-1185">Reference proteome</keyword>
<evidence type="ECO:0000256" key="6">
    <source>
        <dbReference type="ARBA" id="ARBA00022989"/>
    </source>
</evidence>
<feature type="transmembrane region" description="Helical" evidence="8">
    <location>
        <begin position="292"/>
        <end position="314"/>
    </location>
</feature>
<feature type="transmembrane region" description="Helical" evidence="8">
    <location>
        <begin position="78"/>
        <end position="99"/>
    </location>
</feature>
<evidence type="ECO:0000256" key="1">
    <source>
        <dbReference type="ARBA" id="ARBA00004651"/>
    </source>
</evidence>
<dbReference type="Gene3D" id="1.10.3470.10">
    <property type="entry name" value="ABC transporter involved in vitamin B12 uptake, BtuC"/>
    <property type="match status" value="1"/>
</dbReference>
<protein>
    <submittedName>
        <fullName evidence="9">FecCD family ABC transporter permease</fullName>
    </submittedName>
</protein>
<proteinExistence type="inferred from homology"/>
<keyword evidence="3" id="KW-0813">Transport</keyword>